<feature type="domain" description="FBD" evidence="1">
    <location>
        <begin position="43"/>
        <end position="111"/>
    </location>
</feature>
<dbReference type="AlphaFoldDB" id="A0A6A2WID2"/>
<evidence type="ECO:0000313" key="3">
    <source>
        <dbReference type="Proteomes" id="UP000436088"/>
    </source>
</evidence>
<keyword evidence="3" id="KW-1185">Reference proteome</keyword>
<reference evidence="2" key="1">
    <citation type="submission" date="2019-09" db="EMBL/GenBank/DDBJ databases">
        <title>Draft genome information of white flower Hibiscus syriacus.</title>
        <authorList>
            <person name="Kim Y.-M."/>
        </authorList>
    </citation>
    <scope>NUCLEOTIDE SEQUENCE [LARGE SCALE GENOMIC DNA]</scope>
    <source>
        <strain evidence="2">YM2019G1</strain>
    </source>
</reference>
<protein>
    <recommendedName>
        <fullName evidence="1">FBD domain-containing protein</fullName>
    </recommendedName>
</protein>
<organism evidence="2 3">
    <name type="scientific">Hibiscus syriacus</name>
    <name type="common">Rose of Sharon</name>
    <dbReference type="NCBI Taxonomy" id="106335"/>
    <lineage>
        <taxon>Eukaryota</taxon>
        <taxon>Viridiplantae</taxon>
        <taxon>Streptophyta</taxon>
        <taxon>Embryophyta</taxon>
        <taxon>Tracheophyta</taxon>
        <taxon>Spermatophyta</taxon>
        <taxon>Magnoliopsida</taxon>
        <taxon>eudicotyledons</taxon>
        <taxon>Gunneridae</taxon>
        <taxon>Pentapetalae</taxon>
        <taxon>rosids</taxon>
        <taxon>malvids</taxon>
        <taxon>Malvales</taxon>
        <taxon>Malvaceae</taxon>
        <taxon>Malvoideae</taxon>
        <taxon>Hibiscus</taxon>
    </lineage>
</organism>
<dbReference type="SMART" id="SM00579">
    <property type="entry name" value="FBD"/>
    <property type="match status" value="1"/>
</dbReference>
<dbReference type="InterPro" id="IPR006566">
    <property type="entry name" value="FBD"/>
</dbReference>
<dbReference type="Pfam" id="PF08387">
    <property type="entry name" value="FBD"/>
    <property type="match status" value="1"/>
</dbReference>
<name>A0A6A2WID2_HIBSY</name>
<evidence type="ECO:0000313" key="2">
    <source>
        <dbReference type="EMBL" id="KAE8659062.1"/>
    </source>
</evidence>
<dbReference type="EMBL" id="VEPZ02001738">
    <property type="protein sequence ID" value="KAE8659062.1"/>
    <property type="molecule type" value="Genomic_DNA"/>
</dbReference>
<sequence>MMIVPDIGSRLAVVNIWCFTWAPAMEQTSVERYKNFWEDDHWSSLFGHLRLVTVSDITGVKTEMDFLKFLLSNSPVLERLTLKPASQGCGWELMKELLRFRRASICEEVMIILVMATLSEEFL</sequence>
<proteinExistence type="predicted"/>
<evidence type="ECO:0000259" key="1">
    <source>
        <dbReference type="SMART" id="SM00579"/>
    </source>
</evidence>
<dbReference type="Proteomes" id="UP000436088">
    <property type="component" value="Unassembled WGS sequence"/>
</dbReference>
<gene>
    <name evidence="2" type="ORF">F3Y22_tig00116964pilonHSYRG00002</name>
</gene>
<comment type="caution">
    <text evidence="2">The sequence shown here is derived from an EMBL/GenBank/DDBJ whole genome shotgun (WGS) entry which is preliminary data.</text>
</comment>
<accession>A0A6A2WID2</accession>